<name>A0A5J5IJH8_9BACT</name>
<protein>
    <recommendedName>
        <fullName evidence="4">Outer membrane protein beta-barrel domain-containing protein</fullName>
    </recommendedName>
</protein>
<organism evidence="2 3">
    <name type="scientific">Ginsengibacter hankyongi</name>
    <dbReference type="NCBI Taxonomy" id="2607284"/>
    <lineage>
        <taxon>Bacteria</taxon>
        <taxon>Pseudomonadati</taxon>
        <taxon>Bacteroidota</taxon>
        <taxon>Chitinophagia</taxon>
        <taxon>Chitinophagales</taxon>
        <taxon>Chitinophagaceae</taxon>
        <taxon>Ginsengibacter</taxon>
    </lineage>
</organism>
<dbReference type="AlphaFoldDB" id="A0A5J5IJH8"/>
<dbReference type="RefSeq" id="WP_150413304.1">
    <property type="nucleotide sequence ID" value="NZ_VYQF01000001.1"/>
</dbReference>
<comment type="caution">
    <text evidence="2">The sequence shown here is derived from an EMBL/GenBank/DDBJ whole genome shotgun (WGS) entry which is preliminary data.</text>
</comment>
<gene>
    <name evidence="2" type="ORF">FW778_04045</name>
</gene>
<evidence type="ECO:0000313" key="2">
    <source>
        <dbReference type="EMBL" id="KAA9041215.1"/>
    </source>
</evidence>
<keyword evidence="1" id="KW-0732">Signal</keyword>
<evidence type="ECO:0000313" key="3">
    <source>
        <dbReference type="Proteomes" id="UP000326903"/>
    </source>
</evidence>
<feature type="signal peptide" evidence="1">
    <location>
        <begin position="1"/>
        <end position="21"/>
    </location>
</feature>
<dbReference type="Proteomes" id="UP000326903">
    <property type="component" value="Unassembled WGS sequence"/>
</dbReference>
<feature type="chain" id="PRO_5023927827" description="Outer membrane protein beta-barrel domain-containing protein" evidence="1">
    <location>
        <begin position="22"/>
        <end position="214"/>
    </location>
</feature>
<proteinExistence type="predicted"/>
<evidence type="ECO:0008006" key="4">
    <source>
        <dbReference type="Google" id="ProtNLM"/>
    </source>
</evidence>
<evidence type="ECO:0000256" key="1">
    <source>
        <dbReference type="SAM" id="SignalP"/>
    </source>
</evidence>
<sequence length="214" mass="24160">MKLLVTGIFILLIFFAPSINAQPFFAVSAGISKDLNNKKTFYAAPVTFRWKLFKHSGFFIEATNEIGFNRLTHADAYTANAQLPEHVVLTEKVRPSAFSMGIGGAIRLYTNKKNNQLTLNLSLGICDEYFAISYRNYDKVNYEVLNPDVAKDFSGVYAAIAGVYNFHKRKQDMFIMLRLQSPSSAGPGDRYVLSYDQTAPVQLTFGYNLFYKKL</sequence>
<dbReference type="EMBL" id="VYQF01000001">
    <property type="protein sequence ID" value="KAA9041215.1"/>
    <property type="molecule type" value="Genomic_DNA"/>
</dbReference>
<reference evidence="2 3" key="1">
    <citation type="submission" date="2019-09" db="EMBL/GenBank/DDBJ databases">
        <title>Draft genome sequence of Ginsengibacter sp. BR5-29.</title>
        <authorList>
            <person name="Im W.-T."/>
        </authorList>
    </citation>
    <scope>NUCLEOTIDE SEQUENCE [LARGE SCALE GENOMIC DNA]</scope>
    <source>
        <strain evidence="2 3">BR5-29</strain>
    </source>
</reference>
<accession>A0A5J5IJH8</accession>
<keyword evidence="3" id="KW-1185">Reference proteome</keyword>